<protein>
    <submittedName>
        <fullName evidence="1">Uncharacterized protein</fullName>
    </submittedName>
</protein>
<evidence type="ECO:0000313" key="2">
    <source>
        <dbReference type="Proteomes" id="UP001213799"/>
    </source>
</evidence>
<keyword evidence="2" id="KW-1185">Reference proteome</keyword>
<dbReference type="InterPro" id="IPR019268">
    <property type="entry name" value="DUF2278"/>
</dbReference>
<reference evidence="1" key="2">
    <citation type="submission" date="2023-01" db="EMBL/GenBank/DDBJ databases">
        <authorList>
            <person name="Petersen C."/>
        </authorList>
    </citation>
    <scope>NUCLEOTIDE SEQUENCE</scope>
    <source>
        <strain evidence="1">IBT 12815</strain>
    </source>
</reference>
<accession>A0AAD6H932</accession>
<dbReference type="RefSeq" id="XP_056759049.1">
    <property type="nucleotide sequence ID" value="XM_056894054.1"/>
</dbReference>
<dbReference type="EMBL" id="JAQJAE010000001">
    <property type="protein sequence ID" value="KAJ5617882.1"/>
    <property type="molecule type" value="Genomic_DNA"/>
</dbReference>
<sequence>MPVPHYGVWACRPTRYDAERQGVPTPHIELFFTDDTSKERRAAINVKSNGKDSRLVFWVSRDFSHPITNQLSDLDLGFHLVQDSNSDDGRNDRHYRYSHYYSQNLDLEGLDFYRMKDLVNIQSGKALPHDIPGQDNDILDKVRPILDDAIDNSATAFIFGASFGSGIHNIHMNQGSLPRYDNGVYSDGAVLFKFDDGHWEAVFLAFASQRLPTDGQGEPEPGSKTLIDILE</sequence>
<dbReference type="Proteomes" id="UP001213799">
    <property type="component" value="Unassembled WGS sequence"/>
</dbReference>
<gene>
    <name evidence="1" type="ORF">N7537_002996</name>
</gene>
<dbReference type="GeneID" id="81584296"/>
<comment type="caution">
    <text evidence="1">The sequence shown here is derived from an EMBL/GenBank/DDBJ whole genome shotgun (WGS) entry which is preliminary data.</text>
</comment>
<proteinExistence type="predicted"/>
<dbReference type="Pfam" id="PF10042">
    <property type="entry name" value="DUF2278"/>
    <property type="match status" value="1"/>
</dbReference>
<evidence type="ECO:0000313" key="1">
    <source>
        <dbReference type="EMBL" id="KAJ5617882.1"/>
    </source>
</evidence>
<organism evidence="1 2">
    <name type="scientific">Penicillium hordei</name>
    <dbReference type="NCBI Taxonomy" id="40994"/>
    <lineage>
        <taxon>Eukaryota</taxon>
        <taxon>Fungi</taxon>
        <taxon>Dikarya</taxon>
        <taxon>Ascomycota</taxon>
        <taxon>Pezizomycotina</taxon>
        <taxon>Eurotiomycetes</taxon>
        <taxon>Eurotiomycetidae</taxon>
        <taxon>Eurotiales</taxon>
        <taxon>Aspergillaceae</taxon>
        <taxon>Penicillium</taxon>
    </lineage>
</organism>
<dbReference type="AlphaFoldDB" id="A0AAD6H932"/>
<name>A0AAD6H932_9EURO</name>
<reference evidence="1" key="1">
    <citation type="journal article" date="2023" name="IMA Fungus">
        <title>Comparative genomic study of the Penicillium genus elucidates a diverse pangenome and 15 lateral gene transfer events.</title>
        <authorList>
            <person name="Petersen C."/>
            <person name="Sorensen T."/>
            <person name="Nielsen M.R."/>
            <person name="Sondergaard T.E."/>
            <person name="Sorensen J.L."/>
            <person name="Fitzpatrick D.A."/>
            <person name="Frisvad J.C."/>
            <person name="Nielsen K.L."/>
        </authorList>
    </citation>
    <scope>NUCLEOTIDE SEQUENCE</scope>
    <source>
        <strain evidence="1">IBT 12815</strain>
    </source>
</reference>